<protein>
    <submittedName>
        <fullName evidence="1">4'-phosphopantetheinyl transferase</fullName>
    </submittedName>
</protein>
<dbReference type="SUPFAM" id="SSF56214">
    <property type="entry name" value="4'-phosphopantetheinyl transferase"/>
    <property type="match status" value="1"/>
</dbReference>
<evidence type="ECO:0000313" key="2">
    <source>
        <dbReference type="Proteomes" id="UP000241203"/>
    </source>
</evidence>
<dbReference type="InterPro" id="IPR037143">
    <property type="entry name" value="4-PPantetheinyl_Trfase_dom_sf"/>
</dbReference>
<dbReference type="AlphaFoldDB" id="A0A2P8GSA5"/>
<dbReference type="Gene3D" id="3.90.470.20">
    <property type="entry name" value="4'-phosphopantetheinyl transferase domain"/>
    <property type="match status" value="1"/>
</dbReference>
<comment type="caution">
    <text evidence="1">The sequence shown here is derived from an EMBL/GenBank/DDBJ whole genome shotgun (WGS) entry which is preliminary data.</text>
</comment>
<dbReference type="GO" id="GO:0000287">
    <property type="term" value="F:magnesium ion binding"/>
    <property type="evidence" value="ECO:0007669"/>
    <property type="project" value="InterPro"/>
</dbReference>
<name>A0A2P8GSA5_9MICO</name>
<organism evidence="1 2">
    <name type="scientific">Labedella gwakjiensis</name>
    <dbReference type="NCBI Taxonomy" id="390269"/>
    <lineage>
        <taxon>Bacteria</taxon>
        <taxon>Bacillati</taxon>
        <taxon>Actinomycetota</taxon>
        <taxon>Actinomycetes</taxon>
        <taxon>Micrococcales</taxon>
        <taxon>Microbacteriaceae</taxon>
        <taxon>Labedella</taxon>
    </lineage>
</organism>
<accession>A0A2P8GSA5</accession>
<gene>
    <name evidence="1" type="ORF">CLV49_0449</name>
</gene>
<evidence type="ECO:0000313" key="1">
    <source>
        <dbReference type="EMBL" id="PSL36850.1"/>
    </source>
</evidence>
<dbReference type="Proteomes" id="UP000241203">
    <property type="component" value="Unassembled WGS sequence"/>
</dbReference>
<proteinExistence type="predicted"/>
<keyword evidence="1" id="KW-0808">Transferase</keyword>
<dbReference type="EMBL" id="PYAU01000001">
    <property type="protein sequence ID" value="PSL36850.1"/>
    <property type="molecule type" value="Genomic_DNA"/>
</dbReference>
<reference evidence="1 2" key="1">
    <citation type="submission" date="2018-03" db="EMBL/GenBank/DDBJ databases">
        <title>Genomic Encyclopedia of Archaeal and Bacterial Type Strains, Phase II (KMG-II): from individual species to whole genera.</title>
        <authorList>
            <person name="Goeker M."/>
        </authorList>
    </citation>
    <scope>NUCLEOTIDE SEQUENCE [LARGE SCALE GENOMIC DNA]</scope>
    <source>
        <strain evidence="1 2">DSM 21548</strain>
    </source>
</reference>
<sequence>MEVDRDCTASSARDITARFDADAPFVVLLRHSGDALRSAEERRADGRRLVIEAAAALLGIDPSEVTVTARCAHCGGDHGRPLVSIDGRPGALDASVSHADGATVAAVADRVVGIDLEPIAGGSDRFVAIRAVSGPWAAEVADGADALRAWTTVEAVVKADGRGLEIDPRRVRLAGRPGELGTTASIDGAGPLYAVSSAVVDGCVVTLALGDAVG</sequence>
<dbReference type="GO" id="GO:0008897">
    <property type="term" value="F:holo-[acyl-carrier-protein] synthase activity"/>
    <property type="evidence" value="ECO:0007669"/>
    <property type="project" value="InterPro"/>
</dbReference>